<accession>M0KVT6</accession>
<comment type="caution">
    <text evidence="1">The sequence shown here is derived from an EMBL/GenBank/DDBJ whole genome shotgun (WGS) entry which is preliminary data.</text>
</comment>
<protein>
    <recommendedName>
        <fullName evidence="3">SpoVT-AbrB domain-containing protein</fullName>
    </recommendedName>
</protein>
<evidence type="ECO:0000313" key="1">
    <source>
        <dbReference type="EMBL" id="EMA25422.1"/>
    </source>
</evidence>
<dbReference type="RefSeq" id="WP_007187950.1">
    <property type="nucleotide sequence ID" value="NZ_AOLS01000011.1"/>
</dbReference>
<organism evidence="1 2">
    <name type="scientific">Haloarcula marismortui ATCC 33799</name>
    <dbReference type="NCBI Taxonomy" id="662475"/>
    <lineage>
        <taxon>Archaea</taxon>
        <taxon>Methanobacteriati</taxon>
        <taxon>Methanobacteriota</taxon>
        <taxon>Stenosarchaea group</taxon>
        <taxon>Halobacteria</taxon>
        <taxon>Halobacteriales</taxon>
        <taxon>Haloarculaceae</taxon>
        <taxon>Haloarcula</taxon>
    </lineage>
</organism>
<dbReference type="Proteomes" id="UP000011687">
    <property type="component" value="Unassembled WGS sequence"/>
</dbReference>
<evidence type="ECO:0000313" key="2">
    <source>
        <dbReference type="Proteomes" id="UP000011687"/>
    </source>
</evidence>
<keyword evidence="2" id="KW-1185">Reference proteome</keyword>
<name>M0KVT6_9EURY</name>
<dbReference type="AlphaFoldDB" id="M0KVT6"/>
<gene>
    <name evidence="1" type="ORF">C435_02477</name>
</gene>
<proteinExistence type="predicted"/>
<sequence>MGKRFSQKLTSNGRVTIPVRFRDYFEMPNPEEEDVWLDIEVHGLDGDKHPDHPFATDEEER</sequence>
<dbReference type="EMBL" id="AOLS01000011">
    <property type="protein sequence ID" value="EMA25422.1"/>
    <property type="molecule type" value="Genomic_DNA"/>
</dbReference>
<dbReference type="PATRIC" id="fig|662475.6.peg.488"/>
<evidence type="ECO:0008006" key="3">
    <source>
        <dbReference type="Google" id="ProtNLM"/>
    </source>
</evidence>
<reference evidence="1 2" key="1">
    <citation type="journal article" date="2014" name="PLoS Genet.">
        <title>Phylogenetically driven sequencing of extremely halophilic archaea reveals strategies for static and dynamic osmo-response.</title>
        <authorList>
            <person name="Becker E.A."/>
            <person name="Seitzer P.M."/>
            <person name="Tritt A."/>
            <person name="Larsen D."/>
            <person name="Krusor M."/>
            <person name="Yao A.I."/>
            <person name="Wu D."/>
            <person name="Madern D."/>
            <person name="Eisen J.A."/>
            <person name="Darling A.E."/>
            <person name="Facciotti M.T."/>
        </authorList>
    </citation>
    <scope>NUCLEOTIDE SEQUENCE [LARGE SCALE GENOMIC DNA]</scope>
    <source>
        <strain evidence="1 2">ATCC 33799</strain>
    </source>
</reference>